<evidence type="ECO:0000313" key="1">
    <source>
        <dbReference type="EMBL" id="GII91118.1"/>
    </source>
</evidence>
<comment type="caution">
    <text evidence="1">The sequence shown here is derived from an EMBL/GenBank/DDBJ whole genome shotgun (WGS) entry which is preliminary data.</text>
</comment>
<evidence type="ECO:0000313" key="2">
    <source>
        <dbReference type="Proteomes" id="UP000606172"/>
    </source>
</evidence>
<accession>A0A919RCG9</accession>
<dbReference type="EMBL" id="BOOW01000008">
    <property type="protein sequence ID" value="GII91118.1"/>
    <property type="molecule type" value="Genomic_DNA"/>
</dbReference>
<reference evidence="1" key="1">
    <citation type="submission" date="2021-01" db="EMBL/GenBank/DDBJ databases">
        <title>Whole genome shotgun sequence of Sinosporangium siamense NBRC 109515.</title>
        <authorList>
            <person name="Komaki H."/>
            <person name="Tamura T."/>
        </authorList>
    </citation>
    <scope>NUCLEOTIDE SEQUENCE</scope>
    <source>
        <strain evidence="1">NBRC 109515</strain>
    </source>
</reference>
<protein>
    <submittedName>
        <fullName evidence="1">Uncharacterized protein</fullName>
    </submittedName>
</protein>
<dbReference type="AlphaFoldDB" id="A0A919RCG9"/>
<organism evidence="1 2">
    <name type="scientific">Sinosporangium siamense</name>
    <dbReference type="NCBI Taxonomy" id="1367973"/>
    <lineage>
        <taxon>Bacteria</taxon>
        <taxon>Bacillati</taxon>
        <taxon>Actinomycetota</taxon>
        <taxon>Actinomycetes</taxon>
        <taxon>Streptosporangiales</taxon>
        <taxon>Streptosporangiaceae</taxon>
        <taxon>Sinosporangium</taxon>
    </lineage>
</organism>
<dbReference type="RefSeq" id="WP_204022165.1">
    <property type="nucleotide sequence ID" value="NZ_BOOW01000008.1"/>
</dbReference>
<sequence length="132" mass="14632">MTKKKLLVEVFGVVEVPVAELWKALADELLPDGDRSGRFTVEDAPGHTSEVEVAGHTISFQGGWWYRGEWSVEPHLKGALLVHRVFNVAQWARWGVPLANRMFIGFAGNTRAAFTKGLARLGNRLGCPTYLV</sequence>
<gene>
    <name evidence="1" type="ORF">Ssi02_13490</name>
</gene>
<name>A0A919RCG9_9ACTN</name>
<proteinExistence type="predicted"/>
<keyword evidence="2" id="KW-1185">Reference proteome</keyword>
<dbReference type="Proteomes" id="UP000606172">
    <property type="component" value="Unassembled WGS sequence"/>
</dbReference>